<keyword evidence="1" id="KW-1133">Transmembrane helix</keyword>
<evidence type="ECO:0000256" key="1">
    <source>
        <dbReference type="SAM" id="Phobius"/>
    </source>
</evidence>
<name>A0A3D8GXF2_9GAMM</name>
<feature type="transmembrane region" description="Helical" evidence="1">
    <location>
        <begin position="38"/>
        <end position="57"/>
    </location>
</feature>
<feature type="transmembrane region" description="Helical" evidence="1">
    <location>
        <begin position="101"/>
        <end position="121"/>
    </location>
</feature>
<evidence type="ECO:0000313" key="2">
    <source>
        <dbReference type="EMBL" id="RDU39127.1"/>
    </source>
</evidence>
<sequence length="153" mass="17094">MLYTLGFMKCVIAPTFGMALWAWFVYDGTIMPELYMEDAAILGVFLAVPAALAFAVFCHYTRGVIRATGVIAVAILTFWLTPSGLEAQTPEWEVMGRQIILPLPFMVVGTLFIGVCLWPVIYAREIYEIKGDVLRGVVQVALEDSNKKDLRNR</sequence>
<dbReference type="EMBL" id="QRDH01000016">
    <property type="protein sequence ID" value="RDU39127.1"/>
    <property type="molecule type" value="Genomic_DNA"/>
</dbReference>
<dbReference type="AlphaFoldDB" id="A0A3D8GXF2"/>
<organism evidence="2 3">
    <name type="scientific">Marinobacter flavimaris</name>
    <dbReference type="NCBI Taxonomy" id="262076"/>
    <lineage>
        <taxon>Bacteria</taxon>
        <taxon>Pseudomonadati</taxon>
        <taxon>Pseudomonadota</taxon>
        <taxon>Gammaproteobacteria</taxon>
        <taxon>Pseudomonadales</taxon>
        <taxon>Marinobacteraceae</taxon>
        <taxon>Marinobacter</taxon>
    </lineage>
</organism>
<evidence type="ECO:0000313" key="3">
    <source>
        <dbReference type="Proteomes" id="UP000256431"/>
    </source>
</evidence>
<dbReference type="Proteomes" id="UP000256431">
    <property type="component" value="Unassembled WGS sequence"/>
</dbReference>
<proteinExistence type="predicted"/>
<reference evidence="2 3" key="1">
    <citation type="submission" date="2018-08" db="EMBL/GenBank/DDBJ databases">
        <title>Genome sequence of Marinobacter flavimaris KCTC 12185.</title>
        <authorList>
            <person name="Chun J."/>
            <person name="Kim B.-Y."/>
            <person name="Choi S.-B."/>
            <person name="Kwak M.-J."/>
        </authorList>
    </citation>
    <scope>NUCLEOTIDE SEQUENCE [LARGE SCALE GENOMIC DNA]</scope>
    <source>
        <strain evidence="2 3">KCTC 12185</strain>
    </source>
</reference>
<protein>
    <submittedName>
        <fullName evidence="2">Uncharacterized protein</fullName>
    </submittedName>
</protein>
<dbReference type="RefSeq" id="WP_104272291.1">
    <property type="nucleotide sequence ID" value="NZ_PSSW01000017.1"/>
</dbReference>
<comment type="caution">
    <text evidence="2">The sequence shown here is derived from an EMBL/GenBank/DDBJ whole genome shotgun (WGS) entry which is preliminary data.</text>
</comment>
<feature type="transmembrane region" description="Helical" evidence="1">
    <location>
        <begin position="64"/>
        <end position="81"/>
    </location>
</feature>
<feature type="transmembrane region" description="Helical" evidence="1">
    <location>
        <begin position="7"/>
        <end position="26"/>
    </location>
</feature>
<keyword evidence="1" id="KW-0812">Transmembrane</keyword>
<accession>A0A3D8GXF2</accession>
<keyword evidence="1" id="KW-0472">Membrane</keyword>
<keyword evidence="3" id="KW-1185">Reference proteome</keyword>
<gene>
    <name evidence="2" type="ORF">DXI23_19795</name>
</gene>